<name>A0A9Q2RYX8_9RHOB</name>
<comment type="caution">
    <text evidence="2">The sequence shown here is derived from an EMBL/GenBank/DDBJ whole genome shotgun (WGS) entry which is preliminary data.</text>
</comment>
<evidence type="ECO:0000313" key="2">
    <source>
        <dbReference type="EMBL" id="MBM2411585.1"/>
    </source>
</evidence>
<dbReference type="Pfam" id="PF09856">
    <property type="entry name" value="ScfRs"/>
    <property type="match status" value="1"/>
</dbReference>
<accession>A0A9Q2RYX8</accession>
<dbReference type="AlphaFoldDB" id="A0A9Q2RYX8"/>
<dbReference type="RefSeq" id="WP_085631192.1">
    <property type="nucleotide sequence ID" value="NZ_JAFBWV010000002.1"/>
</dbReference>
<evidence type="ECO:0000259" key="1">
    <source>
        <dbReference type="Pfam" id="PF09856"/>
    </source>
</evidence>
<gene>
    <name evidence="2" type="ORF">JQX41_04680</name>
    <name evidence="3" type="ORF">JQX48_04680</name>
</gene>
<feature type="domain" description="Short-chain fatty acyl coenzyme A regulators C-terminal" evidence="1">
    <location>
        <begin position="8"/>
        <end position="67"/>
    </location>
</feature>
<dbReference type="Proteomes" id="UP000809440">
    <property type="component" value="Unassembled WGS sequence"/>
</dbReference>
<dbReference type="EMBL" id="JAFBXF010000002">
    <property type="protein sequence ID" value="MBM2416252.1"/>
    <property type="molecule type" value="Genomic_DNA"/>
</dbReference>
<dbReference type="GeneID" id="300401232"/>
<dbReference type="Proteomes" id="UP000755667">
    <property type="component" value="Unassembled WGS sequence"/>
</dbReference>
<keyword evidence="5" id="KW-1185">Reference proteome</keyword>
<protein>
    <submittedName>
        <fullName evidence="2">DUF2083 domain-containing protein</fullName>
    </submittedName>
</protein>
<evidence type="ECO:0000313" key="4">
    <source>
        <dbReference type="Proteomes" id="UP000755667"/>
    </source>
</evidence>
<dbReference type="InterPro" id="IPR018653">
    <property type="entry name" value="ScfR_C"/>
</dbReference>
<dbReference type="EMBL" id="JAFBXE010000002">
    <property type="protein sequence ID" value="MBM2411585.1"/>
    <property type="molecule type" value="Genomic_DNA"/>
</dbReference>
<proteinExistence type="predicted"/>
<sequence length="67" mass="7639">MSDVHGSCTVSHFLDRPPVGARRQKCRRVVAINCVIELARQIDHAQYVDMMDKTLFTPIGTSYRFCP</sequence>
<evidence type="ECO:0000313" key="3">
    <source>
        <dbReference type="EMBL" id="MBM2416252.1"/>
    </source>
</evidence>
<reference evidence="2 5" key="1">
    <citation type="submission" date="2021-01" db="EMBL/GenBank/DDBJ databases">
        <title>Diatom-associated Roseobacters Show Island Model of Population Structure.</title>
        <authorList>
            <person name="Qu L."/>
            <person name="Feng X."/>
            <person name="Chen Y."/>
            <person name="Li L."/>
            <person name="Wang X."/>
            <person name="Hu Z."/>
            <person name="Wang H."/>
            <person name="Luo H."/>
        </authorList>
    </citation>
    <scope>NUCLEOTIDE SEQUENCE</scope>
    <source>
        <strain evidence="3 5">CC28-63</strain>
        <strain evidence="2">CC28-69</strain>
    </source>
</reference>
<evidence type="ECO:0000313" key="5">
    <source>
        <dbReference type="Proteomes" id="UP000809440"/>
    </source>
</evidence>
<organism evidence="2 4">
    <name type="scientific">Marivita cryptomonadis</name>
    <dbReference type="NCBI Taxonomy" id="505252"/>
    <lineage>
        <taxon>Bacteria</taxon>
        <taxon>Pseudomonadati</taxon>
        <taxon>Pseudomonadota</taxon>
        <taxon>Alphaproteobacteria</taxon>
        <taxon>Rhodobacterales</taxon>
        <taxon>Roseobacteraceae</taxon>
        <taxon>Marivita</taxon>
    </lineage>
</organism>